<evidence type="ECO:0000256" key="13">
    <source>
        <dbReference type="ARBA" id="ARBA00023180"/>
    </source>
</evidence>
<comment type="subcellular location">
    <subcellularLocation>
        <location evidence="1">Cell membrane</location>
        <topology evidence="1">Lipid-anchor</topology>
        <topology evidence="1">GPI-anchor</topology>
    </subcellularLocation>
    <subcellularLocation>
        <location evidence="2">Secreted</location>
    </subcellularLocation>
</comment>
<evidence type="ECO:0000256" key="5">
    <source>
        <dbReference type="ARBA" id="ARBA00022525"/>
    </source>
</evidence>
<comment type="caution">
    <text evidence="15">Lacks conserved residue(s) required for the propagation of feature annotation.</text>
</comment>
<dbReference type="PROSITE" id="PS52012">
    <property type="entry name" value="CFEM"/>
    <property type="match status" value="1"/>
</dbReference>
<evidence type="ECO:0000256" key="3">
    <source>
        <dbReference type="ARBA" id="ARBA00010031"/>
    </source>
</evidence>
<evidence type="ECO:0000256" key="14">
    <source>
        <dbReference type="ARBA" id="ARBA00023288"/>
    </source>
</evidence>
<dbReference type="EMBL" id="MU001508">
    <property type="protein sequence ID" value="KAF2440106.1"/>
    <property type="molecule type" value="Genomic_DNA"/>
</dbReference>
<evidence type="ECO:0000256" key="1">
    <source>
        <dbReference type="ARBA" id="ARBA00004609"/>
    </source>
</evidence>
<dbReference type="GO" id="GO:0046872">
    <property type="term" value="F:metal ion binding"/>
    <property type="evidence" value="ECO:0007669"/>
    <property type="project" value="UniProtKB-UniRule"/>
</dbReference>
<evidence type="ECO:0000256" key="11">
    <source>
        <dbReference type="ARBA" id="ARBA00023136"/>
    </source>
</evidence>
<evidence type="ECO:0000313" key="19">
    <source>
        <dbReference type="Proteomes" id="UP000799764"/>
    </source>
</evidence>
<evidence type="ECO:0000256" key="4">
    <source>
        <dbReference type="ARBA" id="ARBA00022475"/>
    </source>
</evidence>
<keyword evidence="14" id="KW-0449">Lipoprotein</keyword>
<name>A0A9P4U7Q6_9PLEO</name>
<keyword evidence="11" id="KW-0472">Membrane</keyword>
<dbReference type="OrthoDB" id="3767534at2759"/>
<evidence type="ECO:0000313" key="18">
    <source>
        <dbReference type="EMBL" id="KAF2440106.1"/>
    </source>
</evidence>
<dbReference type="AlphaFoldDB" id="A0A9P4U7Q6"/>
<accession>A0A9P4U7Q6</accession>
<dbReference type="Pfam" id="PF05730">
    <property type="entry name" value="CFEM"/>
    <property type="match status" value="1"/>
</dbReference>
<proteinExistence type="inferred from homology"/>
<keyword evidence="6 15" id="KW-0349">Heme</keyword>
<feature type="binding site" description="axial binding residue" evidence="15">
    <location>
        <position position="43"/>
    </location>
    <ligand>
        <name>heme</name>
        <dbReference type="ChEBI" id="CHEBI:30413"/>
    </ligand>
    <ligandPart>
        <name>Fe</name>
        <dbReference type="ChEBI" id="CHEBI:18248"/>
    </ligandPart>
</feature>
<evidence type="ECO:0000256" key="8">
    <source>
        <dbReference type="ARBA" id="ARBA00022723"/>
    </source>
</evidence>
<evidence type="ECO:0000256" key="10">
    <source>
        <dbReference type="ARBA" id="ARBA00023004"/>
    </source>
</evidence>
<dbReference type="Proteomes" id="UP000799764">
    <property type="component" value="Unassembled WGS sequence"/>
</dbReference>
<evidence type="ECO:0000256" key="6">
    <source>
        <dbReference type="ARBA" id="ARBA00022617"/>
    </source>
</evidence>
<evidence type="ECO:0000256" key="15">
    <source>
        <dbReference type="PROSITE-ProRule" id="PRU01356"/>
    </source>
</evidence>
<dbReference type="InterPro" id="IPR051735">
    <property type="entry name" value="CFEM_domain"/>
</dbReference>
<evidence type="ECO:0000256" key="9">
    <source>
        <dbReference type="ARBA" id="ARBA00022729"/>
    </source>
</evidence>
<comment type="similarity">
    <text evidence="3">Belongs to the RBT5 family.</text>
</comment>
<evidence type="ECO:0000256" key="16">
    <source>
        <dbReference type="SAM" id="SignalP"/>
    </source>
</evidence>
<dbReference type="PANTHER" id="PTHR37928:SF2">
    <property type="entry name" value="GPI ANCHORED CFEM DOMAIN PROTEIN (AFU_ORTHOLOGUE AFUA_6G10580)"/>
    <property type="match status" value="1"/>
</dbReference>
<keyword evidence="7" id="KW-0336">GPI-anchor</keyword>
<dbReference type="GO" id="GO:0005576">
    <property type="term" value="C:extracellular region"/>
    <property type="evidence" value="ECO:0007669"/>
    <property type="project" value="UniProtKB-SubCell"/>
</dbReference>
<dbReference type="InterPro" id="IPR008427">
    <property type="entry name" value="Extracellular_membr_CFEM_dom"/>
</dbReference>
<keyword evidence="9 16" id="KW-0732">Signal</keyword>
<dbReference type="PANTHER" id="PTHR37928">
    <property type="entry name" value="CFEM DOMAIN PROTEIN (AFU_ORTHOLOGUE AFUA_6G14090)"/>
    <property type="match status" value="1"/>
</dbReference>
<feature type="chain" id="PRO_5040357530" description="CFEM domain-containing protein" evidence="16">
    <location>
        <begin position="17"/>
        <end position="242"/>
    </location>
</feature>
<keyword evidence="13" id="KW-0325">Glycoprotein</keyword>
<dbReference type="GO" id="GO:0005886">
    <property type="term" value="C:plasma membrane"/>
    <property type="evidence" value="ECO:0007669"/>
    <property type="project" value="UniProtKB-SubCell"/>
</dbReference>
<evidence type="ECO:0000256" key="2">
    <source>
        <dbReference type="ARBA" id="ARBA00004613"/>
    </source>
</evidence>
<keyword evidence="12 15" id="KW-1015">Disulfide bond</keyword>
<keyword evidence="10 15" id="KW-0408">Iron</keyword>
<comment type="caution">
    <text evidence="18">The sequence shown here is derived from an EMBL/GenBank/DDBJ whole genome shotgun (WGS) entry which is preliminary data.</text>
</comment>
<sequence length="242" mass="23466">MKYIFTIAALAALTAAQSIADLPSCSLSCVVSGVSSIGCSATDFECSCTKADQLTPAVTPCVQKACTSTADQVKVITVLEGLCAAAGFPIDVPVHAASSSAAPAPSSAAPQSSEVASSSVAPTIQTSVPATPSLTDIVIPSTNYAFPSATEESCVVVTVTVTKTPSSAVAPYPTGPVGTGVTPVVPSGTGAPPVVPSGTGVPPVVPSGTGVHSAPPPYFTGAATGLKVPAVAGLMGLAALVL</sequence>
<dbReference type="GO" id="GO:0098552">
    <property type="term" value="C:side of membrane"/>
    <property type="evidence" value="ECO:0007669"/>
    <property type="project" value="UniProtKB-KW"/>
</dbReference>
<reference evidence="18" key="1">
    <citation type="journal article" date="2020" name="Stud. Mycol.">
        <title>101 Dothideomycetes genomes: a test case for predicting lifestyles and emergence of pathogens.</title>
        <authorList>
            <person name="Haridas S."/>
            <person name="Albert R."/>
            <person name="Binder M."/>
            <person name="Bloem J."/>
            <person name="Labutti K."/>
            <person name="Salamov A."/>
            <person name="Andreopoulos B."/>
            <person name="Baker S."/>
            <person name="Barry K."/>
            <person name="Bills G."/>
            <person name="Bluhm B."/>
            <person name="Cannon C."/>
            <person name="Castanera R."/>
            <person name="Culley D."/>
            <person name="Daum C."/>
            <person name="Ezra D."/>
            <person name="Gonzalez J."/>
            <person name="Henrissat B."/>
            <person name="Kuo A."/>
            <person name="Liang C."/>
            <person name="Lipzen A."/>
            <person name="Lutzoni F."/>
            <person name="Magnuson J."/>
            <person name="Mondo S."/>
            <person name="Nolan M."/>
            <person name="Ohm R."/>
            <person name="Pangilinan J."/>
            <person name="Park H.-J."/>
            <person name="Ramirez L."/>
            <person name="Alfaro M."/>
            <person name="Sun H."/>
            <person name="Tritt A."/>
            <person name="Yoshinaga Y."/>
            <person name="Zwiers L.-H."/>
            <person name="Turgeon B."/>
            <person name="Goodwin S."/>
            <person name="Spatafora J."/>
            <person name="Crous P."/>
            <person name="Grigoriev I."/>
        </authorList>
    </citation>
    <scope>NUCLEOTIDE SEQUENCE</scope>
    <source>
        <strain evidence="18">CBS 690.94</strain>
    </source>
</reference>
<keyword evidence="8 15" id="KW-0479">Metal-binding</keyword>
<feature type="domain" description="CFEM" evidence="17">
    <location>
        <begin position="1"/>
        <end position="112"/>
    </location>
</feature>
<dbReference type="SMART" id="SM00747">
    <property type="entry name" value="CFEM"/>
    <property type="match status" value="1"/>
</dbReference>
<evidence type="ECO:0000256" key="12">
    <source>
        <dbReference type="ARBA" id="ARBA00023157"/>
    </source>
</evidence>
<keyword evidence="19" id="KW-1185">Reference proteome</keyword>
<keyword evidence="4" id="KW-1003">Cell membrane</keyword>
<evidence type="ECO:0000259" key="17">
    <source>
        <dbReference type="PROSITE" id="PS52012"/>
    </source>
</evidence>
<keyword evidence="5" id="KW-0964">Secreted</keyword>
<feature type="signal peptide" evidence="16">
    <location>
        <begin position="1"/>
        <end position="16"/>
    </location>
</feature>
<protein>
    <recommendedName>
        <fullName evidence="17">CFEM domain-containing protein</fullName>
    </recommendedName>
</protein>
<feature type="disulfide bond" evidence="15">
    <location>
        <begin position="39"/>
        <end position="46"/>
    </location>
</feature>
<organism evidence="18 19">
    <name type="scientific">Karstenula rhodostoma CBS 690.94</name>
    <dbReference type="NCBI Taxonomy" id="1392251"/>
    <lineage>
        <taxon>Eukaryota</taxon>
        <taxon>Fungi</taxon>
        <taxon>Dikarya</taxon>
        <taxon>Ascomycota</taxon>
        <taxon>Pezizomycotina</taxon>
        <taxon>Dothideomycetes</taxon>
        <taxon>Pleosporomycetidae</taxon>
        <taxon>Pleosporales</taxon>
        <taxon>Massarineae</taxon>
        <taxon>Didymosphaeriaceae</taxon>
        <taxon>Karstenula</taxon>
    </lineage>
</organism>
<evidence type="ECO:0000256" key="7">
    <source>
        <dbReference type="ARBA" id="ARBA00022622"/>
    </source>
</evidence>
<gene>
    <name evidence="18" type="ORF">P171DRAFT_435914</name>
</gene>